<dbReference type="PANTHER" id="PTHR24414:SF184">
    <property type="entry name" value="GALACTOSE OXIDASE_KELCH REPEAT SUPERFAMILY PROTEIN"/>
    <property type="match status" value="1"/>
</dbReference>
<evidence type="ECO:0000313" key="2">
    <source>
        <dbReference type="Proteomes" id="UP000694864"/>
    </source>
</evidence>
<dbReference type="InterPro" id="IPR057499">
    <property type="entry name" value="Kelch_FKB95"/>
</dbReference>
<dbReference type="PANTHER" id="PTHR24414">
    <property type="entry name" value="F-BOX/KELCH-REPEAT PROTEIN SKIP4"/>
    <property type="match status" value="1"/>
</dbReference>
<dbReference type="Proteomes" id="UP000694864">
    <property type="component" value="Chromosome 19"/>
</dbReference>
<dbReference type="GeneID" id="104767522"/>
<reference evidence="3" key="2">
    <citation type="submission" date="2025-08" db="UniProtKB">
        <authorList>
            <consortium name="RefSeq"/>
        </authorList>
    </citation>
    <scope>IDENTIFICATION</scope>
    <source>
        <tissue evidence="3">Leaf</tissue>
    </source>
</reference>
<proteinExistence type="predicted"/>
<dbReference type="Pfam" id="PF25210">
    <property type="entry name" value="Kelch_FKB95"/>
    <property type="match status" value="1"/>
</dbReference>
<keyword evidence="2" id="KW-1185">Reference proteome</keyword>
<sequence length="151" mass="17477">MKNTVEVFDTETQTWDPDPIPCSEINDYRFLYCRSIWIDRNLHVAALAGKALAYISKEDRWDTVEPWMENQISPSSYCKIENVVYSASQRELLWYDTEVSMWRDLKGLVGLPKLIGASCVRLADYGGKLALLWDDELPNDPFTGFQTLIWC</sequence>
<dbReference type="InterPro" id="IPR050354">
    <property type="entry name" value="F-box/kelch-repeat_ARATH"/>
</dbReference>
<reference evidence="2" key="1">
    <citation type="journal article" date="2014" name="Nat. Commun.">
        <title>The emerging biofuel crop Camelina sativa retains a highly undifferentiated hexaploid genome structure.</title>
        <authorList>
            <person name="Kagale S."/>
            <person name="Koh C."/>
            <person name="Nixon J."/>
            <person name="Bollina V."/>
            <person name="Clarke W.E."/>
            <person name="Tuteja R."/>
            <person name="Spillane C."/>
            <person name="Robinson S.J."/>
            <person name="Links M.G."/>
            <person name="Clarke C."/>
            <person name="Higgins E.E."/>
            <person name="Huebert T."/>
            <person name="Sharpe A.G."/>
            <person name="Parkin I.A."/>
        </authorList>
    </citation>
    <scope>NUCLEOTIDE SEQUENCE [LARGE SCALE GENOMIC DNA]</scope>
    <source>
        <strain evidence="2">cv. DH55</strain>
    </source>
</reference>
<name>A0ABM0XRI0_CAMSA</name>
<evidence type="ECO:0000259" key="1">
    <source>
        <dbReference type="Pfam" id="PF25210"/>
    </source>
</evidence>
<dbReference type="InterPro" id="IPR015915">
    <property type="entry name" value="Kelch-typ_b-propeller"/>
</dbReference>
<evidence type="ECO:0000313" key="3">
    <source>
        <dbReference type="RefSeq" id="XP_010489838.1"/>
    </source>
</evidence>
<organism evidence="2 3">
    <name type="scientific">Camelina sativa</name>
    <name type="common">False flax</name>
    <name type="synonym">Myagrum sativum</name>
    <dbReference type="NCBI Taxonomy" id="90675"/>
    <lineage>
        <taxon>Eukaryota</taxon>
        <taxon>Viridiplantae</taxon>
        <taxon>Streptophyta</taxon>
        <taxon>Embryophyta</taxon>
        <taxon>Tracheophyta</taxon>
        <taxon>Spermatophyta</taxon>
        <taxon>Magnoliopsida</taxon>
        <taxon>eudicotyledons</taxon>
        <taxon>Gunneridae</taxon>
        <taxon>Pentapetalae</taxon>
        <taxon>rosids</taxon>
        <taxon>malvids</taxon>
        <taxon>Brassicales</taxon>
        <taxon>Brassicaceae</taxon>
        <taxon>Camelineae</taxon>
        <taxon>Camelina</taxon>
    </lineage>
</organism>
<accession>A0ABM0XRI0</accession>
<feature type="domain" description="FKB95-like N-terminal Kelch" evidence="1">
    <location>
        <begin position="2"/>
        <end position="151"/>
    </location>
</feature>
<gene>
    <name evidence="3" type="primary">LOC104767522</name>
</gene>
<protein>
    <submittedName>
        <fullName evidence="3">F-box/kelch-repeat protein At5g51250-like</fullName>
    </submittedName>
</protein>
<dbReference type="RefSeq" id="XP_010489838.1">
    <property type="nucleotide sequence ID" value="XM_010491536.1"/>
</dbReference>
<dbReference type="SUPFAM" id="SSF117281">
    <property type="entry name" value="Kelch motif"/>
    <property type="match status" value="1"/>
</dbReference>